<dbReference type="InterPro" id="IPR012442">
    <property type="entry name" value="DUF1645_plant"/>
</dbReference>
<dbReference type="PANTHER" id="PTHR33095">
    <property type="entry name" value="OS07G0619500 PROTEIN"/>
    <property type="match status" value="1"/>
</dbReference>
<dbReference type="RefSeq" id="XP_015944929.2">
    <property type="nucleotide sequence ID" value="XM_016089443.3"/>
</dbReference>
<dbReference type="GeneID" id="107470059"/>
<dbReference type="Proteomes" id="UP000515211">
    <property type="component" value="Chromosome 10"/>
</dbReference>
<evidence type="ECO:0000313" key="2">
    <source>
        <dbReference type="Proteomes" id="UP000515211"/>
    </source>
</evidence>
<sequence length="379" mass="42309">MIRLNTGYHPIFYHPIFFLTGEDPLPNLSLSFRFLSIYINLFTFQPTSAFFSHIHMEVVVPMAAPPPTVATEFNFDSNCSSPYITAPSSPQRFGNFFFSAPTSPTRISTFINNNIPSSSSLIHDHHQHEHEFQFDFSGHLQPPSLSADELFDGGKIRPFEPQSGLIASSSKPLSAHRKSESFDPATTAMEDEDQKPPTRGREKRAFSGRKGSRSLSPLRVSDIINNNNSNEERAVPSSSSSSSRNNTKASYASFLSSISFTRGYRKWRLKDFLLFRSASEGRATDKDPLRRKYEVLSKKAAAVDDDVRNSSFRSSDGSVSKRRGPVSAHEIHYTANRAASEEMKKRTLLPYKTGLLGCLGFNPTGMHEISRGMGSFTRS</sequence>
<name>A0A6P4BN40_ARADU</name>
<evidence type="ECO:0000256" key="1">
    <source>
        <dbReference type="SAM" id="MobiDB-lite"/>
    </source>
</evidence>
<proteinExistence type="predicted"/>
<feature type="compositionally biased region" description="Basic and acidic residues" evidence="1">
    <location>
        <begin position="194"/>
        <end position="205"/>
    </location>
</feature>
<organism evidence="2 3">
    <name type="scientific">Arachis duranensis</name>
    <name type="common">Wild peanut</name>
    <dbReference type="NCBI Taxonomy" id="130453"/>
    <lineage>
        <taxon>Eukaryota</taxon>
        <taxon>Viridiplantae</taxon>
        <taxon>Streptophyta</taxon>
        <taxon>Embryophyta</taxon>
        <taxon>Tracheophyta</taxon>
        <taxon>Spermatophyta</taxon>
        <taxon>Magnoliopsida</taxon>
        <taxon>eudicotyledons</taxon>
        <taxon>Gunneridae</taxon>
        <taxon>Pentapetalae</taxon>
        <taxon>rosids</taxon>
        <taxon>fabids</taxon>
        <taxon>Fabales</taxon>
        <taxon>Fabaceae</taxon>
        <taxon>Papilionoideae</taxon>
        <taxon>50 kb inversion clade</taxon>
        <taxon>dalbergioids sensu lato</taxon>
        <taxon>Dalbergieae</taxon>
        <taxon>Pterocarpus clade</taxon>
        <taxon>Arachis</taxon>
    </lineage>
</organism>
<dbReference type="Pfam" id="PF07816">
    <property type="entry name" value="DUF1645"/>
    <property type="match status" value="1"/>
</dbReference>
<dbReference type="KEGG" id="adu:107470059"/>
<dbReference type="PANTHER" id="PTHR33095:SF81">
    <property type="entry name" value="OS07G0619500 PROTEIN"/>
    <property type="match status" value="1"/>
</dbReference>
<gene>
    <name evidence="3" type="primary">LOC107470059</name>
</gene>
<evidence type="ECO:0000313" key="3">
    <source>
        <dbReference type="RefSeq" id="XP_015944929.2"/>
    </source>
</evidence>
<accession>A0A6P4BN40</accession>
<keyword evidence="2" id="KW-1185">Reference proteome</keyword>
<dbReference type="AlphaFoldDB" id="A0A6P4BN40"/>
<protein>
    <submittedName>
        <fullName evidence="3">Uncharacterized protein LOC107470059</fullName>
    </submittedName>
</protein>
<reference evidence="2" key="1">
    <citation type="journal article" date="2016" name="Nat. Genet.">
        <title>The genome sequences of Arachis duranensis and Arachis ipaensis, the diploid ancestors of cultivated peanut.</title>
        <authorList>
            <person name="Bertioli D.J."/>
            <person name="Cannon S.B."/>
            <person name="Froenicke L."/>
            <person name="Huang G."/>
            <person name="Farmer A.D."/>
            <person name="Cannon E.K."/>
            <person name="Liu X."/>
            <person name="Gao D."/>
            <person name="Clevenger J."/>
            <person name="Dash S."/>
            <person name="Ren L."/>
            <person name="Moretzsohn M.C."/>
            <person name="Shirasawa K."/>
            <person name="Huang W."/>
            <person name="Vidigal B."/>
            <person name="Abernathy B."/>
            <person name="Chu Y."/>
            <person name="Niederhuth C.E."/>
            <person name="Umale P."/>
            <person name="Araujo A.C."/>
            <person name="Kozik A."/>
            <person name="Kim K.D."/>
            <person name="Burow M.D."/>
            <person name="Varshney R.K."/>
            <person name="Wang X."/>
            <person name="Zhang X."/>
            <person name="Barkley N."/>
            <person name="Guimaraes P.M."/>
            <person name="Isobe S."/>
            <person name="Guo B."/>
            <person name="Liao B."/>
            <person name="Stalker H.T."/>
            <person name="Schmitz R.J."/>
            <person name="Scheffler B.E."/>
            <person name="Leal-Bertioli S.C."/>
            <person name="Xun X."/>
            <person name="Jackson S.A."/>
            <person name="Michelmore R."/>
            <person name="Ozias-Akins P."/>
        </authorList>
    </citation>
    <scope>NUCLEOTIDE SEQUENCE [LARGE SCALE GENOMIC DNA]</scope>
    <source>
        <strain evidence="2">cv. V14167</strain>
    </source>
</reference>
<feature type="region of interest" description="Disordered" evidence="1">
    <location>
        <begin position="145"/>
        <end position="247"/>
    </location>
</feature>
<reference evidence="3" key="2">
    <citation type="submission" date="2025-08" db="UniProtKB">
        <authorList>
            <consortium name="RefSeq"/>
        </authorList>
    </citation>
    <scope>IDENTIFICATION</scope>
    <source>
        <tissue evidence="3">Whole plant</tissue>
    </source>
</reference>